<feature type="compositionally biased region" description="Basic and acidic residues" evidence="1">
    <location>
        <begin position="37"/>
        <end position="54"/>
    </location>
</feature>
<comment type="caution">
    <text evidence="3">The sequence shown here is derived from an EMBL/GenBank/DDBJ whole genome shotgun (WGS) entry which is preliminary data.</text>
</comment>
<feature type="signal peptide" evidence="2">
    <location>
        <begin position="1"/>
        <end position="19"/>
    </location>
</feature>
<feature type="region of interest" description="Disordered" evidence="1">
    <location>
        <begin position="21"/>
        <end position="57"/>
    </location>
</feature>
<evidence type="ECO:0000256" key="2">
    <source>
        <dbReference type="SAM" id="SignalP"/>
    </source>
</evidence>
<dbReference type="RefSeq" id="WP_143393567.1">
    <property type="nucleotide sequence ID" value="NZ_NIDE01000012.1"/>
</dbReference>
<accession>A0A225DK28</accession>
<keyword evidence="2" id="KW-0732">Signal</keyword>
<dbReference type="AlphaFoldDB" id="A0A225DK28"/>
<protein>
    <submittedName>
        <fullName evidence="3">Uncharacterized protein</fullName>
    </submittedName>
</protein>
<feature type="chain" id="PRO_5012488598" evidence="2">
    <location>
        <begin position="20"/>
        <end position="149"/>
    </location>
</feature>
<keyword evidence="4" id="KW-1185">Reference proteome</keyword>
<evidence type="ECO:0000313" key="4">
    <source>
        <dbReference type="Proteomes" id="UP000214646"/>
    </source>
</evidence>
<dbReference type="Proteomes" id="UP000214646">
    <property type="component" value="Unassembled WGS sequence"/>
</dbReference>
<organism evidence="3 4">
    <name type="scientific">Fimbriiglobus ruber</name>
    <dbReference type="NCBI Taxonomy" id="1908690"/>
    <lineage>
        <taxon>Bacteria</taxon>
        <taxon>Pseudomonadati</taxon>
        <taxon>Planctomycetota</taxon>
        <taxon>Planctomycetia</taxon>
        <taxon>Gemmatales</taxon>
        <taxon>Gemmataceae</taxon>
        <taxon>Fimbriiglobus</taxon>
    </lineage>
</organism>
<sequence>MKRFLLLGMALVASSLVRAGDAPAPAPNQTKTALLSGEKDKSKAGMERKGTKDTEEPDVVEISREKFACNDEVIKIGNLKAAGWYKLNEKGFFEVKKDSESPLLAIRGKTIGWWCGAASEDLQADTGTQYIVVQRGPKGAGNVIYYKKK</sequence>
<gene>
    <name evidence="3" type="ORF">FRUB_06324</name>
</gene>
<name>A0A225DK28_9BACT</name>
<evidence type="ECO:0000256" key="1">
    <source>
        <dbReference type="SAM" id="MobiDB-lite"/>
    </source>
</evidence>
<evidence type="ECO:0000313" key="3">
    <source>
        <dbReference type="EMBL" id="OWK38948.1"/>
    </source>
</evidence>
<dbReference type="EMBL" id="NIDE01000012">
    <property type="protein sequence ID" value="OWK38948.1"/>
    <property type="molecule type" value="Genomic_DNA"/>
</dbReference>
<proteinExistence type="predicted"/>
<reference evidence="4" key="1">
    <citation type="submission" date="2017-06" db="EMBL/GenBank/DDBJ databases">
        <title>Genome analysis of Fimbriiglobus ruber SP5, the first member of the order Planctomycetales with confirmed chitinolytic capability.</title>
        <authorList>
            <person name="Ravin N.V."/>
            <person name="Rakitin A.L."/>
            <person name="Ivanova A.A."/>
            <person name="Beletsky A.V."/>
            <person name="Kulichevskaya I.S."/>
            <person name="Mardanov A.V."/>
            <person name="Dedysh S.N."/>
        </authorList>
    </citation>
    <scope>NUCLEOTIDE SEQUENCE [LARGE SCALE GENOMIC DNA]</scope>
    <source>
        <strain evidence="4">SP5</strain>
    </source>
</reference>